<accession>A0A7G9YMG6</accession>
<dbReference type="EMBL" id="MT631355">
    <property type="protein sequence ID" value="QNO48589.1"/>
    <property type="molecule type" value="Genomic_DNA"/>
</dbReference>
<evidence type="ECO:0000313" key="1">
    <source>
        <dbReference type="EMBL" id="QNO48589.1"/>
    </source>
</evidence>
<sequence length="40" mass="4365">MTDPNYVVYTYSLLNRPKGSVASSGNYNCRSVKTIEAAHG</sequence>
<dbReference type="AlphaFoldDB" id="A0A7G9YMG6"/>
<evidence type="ECO:0000313" key="2">
    <source>
        <dbReference type="EMBL" id="QNO49200.1"/>
    </source>
</evidence>
<organism evidence="2">
    <name type="scientific">Candidatus Methanogaster sp. ANME-2c ERB4</name>
    <dbReference type="NCBI Taxonomy" id="2759911"/>
    <lineage>
        <taxon>Archaea</taxon>
        <taxon>Methanobacteriati</taxon>
        <taxon>Methanobacteriota</taxon>
        <taxon>Stenosarchaea group</taxon>
        <taxon>Methanomicrobia</taxon>
        <taxon>Methanosarcinales</taxon>
        <taxon>ANME-2 cluster</taxon>
        <taxon>Candidatus Methanogasteraceae</taxon>
        <taxon>Candidatus Methanogaster</taxon>
    </lineage>
</organism>
<proteinExistence type="predicted"/>
<name>A0A7G9YMG6_9EURY</name>
<gene>
    <name evidence="1" type="ORF">CJINKJJD_00022</name>
    <name evidence="2" type="ORF">DHJJDJHP_00007</name>
</gene>
<dbReference type="EMBL" id="MT631374">
    <property type="protein sequence ID" value="QNO49200.1"/>
    <property type="molecule type" value="Genomic_DNA"/>
</dbReference>
<protein>
    <submittedName>
        <fullName evidence="2">Uncharacterized protein</fullName>
    </submittedName>
</protein>
<reference evidence="2" key="1">
    <citation type="submission" date="2020-06" db="EMBL/GenBank/DDBJ databases">
        <title>Unique genomic features of the anaerobic methanotrophic archaea.</title>
        <authorList>
            <person name="Chadwick G.L."/>
            <person name="Skennerton C.T."/>
            <person name="Laso-Perez R."/>
            <person name="Leu A.O."/>
            <person name="Speth D.R."/>
            <person name="Yu H."/>
            <person name="Morgan-Lang C."/>
            <person name="Hatzenpichler R."/>
            <person name="Goudeau D."/>
            <person name="Malmstrom R."/>
            <person name="Brazelton W.J."/>
            <person name="Woyke T."/>
            <person name="Hallam S.J."/>
            <person name="Tyson G.W."/>
            <person name="Wegener G."/>
            <person name="Boetius A."/>
            <person name="Orphan V."/>
        </authorList>
    </citation>
    <scope>NUCLEOTIDE SEQUENCE</scope>
</reference>